<dbReference type="AlphaFoldDB" id="A0A8S1R1Z8"/>
<proteinExistence type="predicted"/>
<dbReference type="Proteomes" id="UP000692954">
    <property type="component" value="Unassembled WGS sequence"/>
</dbReference>
<keyword evidence="1" id="KW-0175">Coiled coil</keyword>
<dbReference type="EMBL" id="CAJJDN010000133">
    <property type="protein sequence ID" value="CAD8121535.1"/>
    <property type="molecule type" value="Genomic_DNA"/>
</dbReference>
<sequence length="375" mass="42753">MNGAYMANGLILLNLSGDVLYIIEQRLRAQGIDKEKGLIVLNDLALKIYTYPNLQKIFTPSKTLTVNEIFTLIDQIVHCSIMKLNEDSLSKLFDLIIMTLKAYLMKSNSPYEIYLCTIKHFDVIQEIGINDQAIQALLQCKQTFIDKYSKLTSFDYMMIRGEIMKLLTGKFTRVQMFLNDKSQNQDGTFQQRSYGISGYGVEQPGSIKMIQIPENYNVILAISSQYKENTSISPFKGTSTLGENIFQNKESNQQNKQSSILSTKNTLQSDQIDPLSQKIQTQSLNQLAQLIQAKPINSQDDINLFYKPNVIKSSINNQQLAEPNNQYQSQQQSQILKQNINQQFEETNSNMKSEIEQNESEEDDLLALMDQAALK</sequence>
<evidence type="ECO:0000313" key="3">
    <source>
        <dbReference type="Proteomes" id="UP000692954"/>
    </source>
</evidence>
<comment type="caution">
    <text evidence="2">The sequence shown here is derived from an EMBL/GenBank/DDBJ whole genome shotgun (WGS) entry which is preliminary data.</text>
</comment>
<dbReference type="GO" id="GO:0005886">
    <property type="term" value="C:plasma membrane"/>
    <property type="evidence" value="ECO:0007669"/>
    <property type="project" value="TreeGrafter"/>
</dbReference>
<protein>
    <submittedName>
        <fullName evidence="2">Uncharacterized protein</fullName>
    </submittedName>
</protein>
<dbReference type="InterPro" id="IPR019332">
    <property type="entry name" value="OSCP1"/>
</dbReference>
<dbReference type="PANTHER" id="PTHR21439">
    <property type="entry name" value="OXIDORED-NITRO DOMAIN-CONTAINING PROTEIN"/>
    <property type="match status" value="1"/>
</dbReference>
<gene>
    <name evidence="2" type="ORF">PSON_ATCC_30995.1.T1330005</name>
</gene>
<dbReference type="OrthoDB" id="2157380at2759"/>
<keyword evidence="3" id="KW-1185">Reference proteome</keyword>
<dbReference type="PANTHER" id="PTHR21439:SF0">
    <property type="entry name" value="PROTEIN OSCP1"/>
    <property type="match status" value="1"/>
</dbReference>
<dbReference type="Pfam" id="PF10188">
    <property type="entry name" value="Oscp1"/>
    <property type="match status" value="1"/>
</dbReference>
<evidence type="ECO:0000313" key="2">
    <source>
        <dbReference type="EMBL" id="CAD8121535.1"/>
    </source>
</evidence>
<name>A0A8S1R1Z8_9CILI</name>
<accession>A0A8S1R1Z8</accession>
<feature type="coiled-coil region" evidence="1">
    <location>
        <begin position="337"/>
        <end position="364"/>
    </location>
</feature>
<evidence type="ECO:0000256" key="1">
    <source>
        <dbReference type="SAM" id="Coils"/>
    </source>
</evidence>
<reference evidence="2" key="1">
    <citation type="submission" date="2021-01" db="EMBL/GenBank/DDBJ databases">
        <authorList>
            <consortium name="Genoscope - CEA"/>
            <person name="William W."/>
        </authorList>
    </citation>
    <scope>NUCLEOTIDE SEQUENCE</scope>
</reference>
<dbReference type="GO" id="GO:0005737">
    <property type="term" value="C:cytoplasm"/>
    <property type="evidence" value="ECO:0007669"/>
    <property type="project" value="TreeGrafter"/>
</dbReference>
<organism evidence="2 3">
    <name type="scientific">Paramecium sonneborni</name>
    <dbReference type="NCBI Taxonomy" id="65129"/>
    <lineage>
        <taxon>Eukaryota</taxon>
        <taxon>Sar</taxon>
        <taxon>Alveolata</taxon>
        <taxon>Ciliophora</taxon>
        <taxon>Intramacronucleata</taxon>
        <taxon>Oligohymenophorea</taxon>
        <taxon>Peniculida</taxon>
        <taxon>Parameciidae</taxon>
        <taxon>Paramecium</taxon>
    </lineage>
</organism>